<protein>
    <submittedName>
        <fullName evidence="1">Uncharacterized protein</fullName>
    </submittedName>
</protein>
<organism evidence="1 2">
    <name type="scientific">Hibiscus sabdariffa</name>
    <name type="common">roselle</name>
    <dbReference type="NCBI Taxonomy" id="183260"/>
    <lineage>
        <taxon>Eukaryota</taxon>
        <taxon>Viridiplantae</taxon>
        <taxon>Streptophyta</taxon>
        <taxon>Embryophyta</taxon>
        <taxon>Tracheophyta</taxon>
        <taxon>Spermatophyta</taxon>
        <taxon>Magnoliopsida</taxon>
        <taxon>eudicotyledons</taxon>
        <taxon>Gunneridae</taxon>
        <taxon>Pentapetalae</taxon>
        <taxon>rosids</taxon>
        <taxon>malvids</taxon>
        <taxon>Malvales</taxon>
        <taxon>Malvaceae</taxon>
        <taxon>Malvoideae</taxon>
        <taxon>Hibiscus</taxon>
    </lineage>
</organism>
<reference evidence="1 2" key="1">
    <citation type="journal article" date="2024" name="G3 (Bethesda)">
        <title>Genome assembly of Hibiscus sabdariffa L. provides insights into metabolisms of medicinal natural products.</title>
        <authorList>
            <person name="Kim T."/>
        </authorList>
    </citation>
    <scope>NUCLEOTIDE SEQUENCE [LARGE SCALE GENOMIC DNA]</scope>
    <source>
        <strain evidence="1">TK-2024</strain>
        <tissue evidence="1">Old leaves</tissue>
    </source>
</reference>
<name>A0ABR2Q5C7_9ROSI</name>
<evidence type="ECO:0000313" key="1">
    <source>
        <dbReference type="EMBL" id="KAK8995655.1"/>
    </source>
</evidence>
<keyword evidence="2" id="KW-1185">Reference proteome</keyword>
<comment type="caution">
    <text evidence="1">The sequence shown here is derived from an EMBL/GenBank/DDBJ whole genome shotgun (WGS) entry which is preliminary data.</text>
</comment>
<proteinExistence type="predicted"/>
<evidence type="ECO:0000313" key="2">
    <source>
        <dbReference type="Proteomes" id="UP001396334"/>
    </source>
</evidence>
<dbReference type="Proteomes" id="UP001396334">
    <property type="component" value="Unassembled WGS sequence"/>
</dbReference>
<dbReference type="EMBL" id="JBBPBN010000045">
    <property type="protein sequence ID" value="KAK8995655.1"/>
    <property type="molecule type" value="Genomic_DNA"/>
</dbReference>
<gene>
    <name evidence="1" type="ORF">V6N11_075920</name>
</gene>
<accession>A0ABR2Q5C7</accession>
<sequence>MSDIVGDPNRMTADCLKREGKGVLFLDNDTSFPVPVPVPVACCLLPVACCLLPVAGNTLRWLLVPSRATTSRQRRSITHSLTLSVPSLPSSSPTEP</sequence>